<feature type="region of interest" description="Disordered" evidence="1">
    <location>
        <begin position="1026"/>
        <end position="1056"/>
    </location>
</feature>
<feature type="region of interest" description="Disordered" evidence="1">
    <location>
        <begin position="2406"/>
        <end position="2453"/>
    </location>
</feature>
<feature type="region of interest" description="Disordered" evidence="1">
    <location>
        <begin position="2308"/>
        <end position="2333"/>
    </location>
</feature>
<name>A0A8B8GI03_9HEMI</name>
<organism evidence="2 3">
    <name type="scientific">Sipha flava</name>
    <name type="common">yellow sugarcane aphid</name>
    <dbReference type="NCBI Taxonomy" id="143950"/>
    <lineage>
        <taxon>Eukaryota</taxon>
        <taxon>Metazoa</taxon>
        <taxon>Ecdysozoa</taxon>
        <taxon>Arthropoda</taxon>
        <taxon>Hexapoda</taxon>
        <taxon>Insecta</taxon>
        <taxon>Pterygota</taxon>
        <taxon>Neoptera</taxon>
        <taxon>Paraneoptera</taxon>
        <taxon>Hemiptera</taxon>
        <taxon>Sternorrhyncha</taxon>
        <taxon>Aphidomorpha</taxon>
        <taxon>Aphidoidea</taxon>
        <taxon>Aphididae</taxon>
        <taxon>Sipha</taxon>
    </lineage>
</organism>
<feature type="compositionally biased region" description="Basic and acidic residues" evidence="1">
    <location>
        <begin position="1130"/>
        <end position="1148"/>
    </location>
</feature>
<feature type="region of interest" description="Disordered" evidence="1">
    <location>
        <begin position="456"/>
        <end position="500"/>
    </location>
</feature>
<feature type="compositionally biased region" description="Polar residues" evidence="1">
    <location>
        <begin position="79"/>
        <end position="89"/>
    </location>
</feature>
<gene>
    <name evidence="3 4" type="primary">LOC112691947</name>
</gene>
<keyword evidence="2" id="KW-1185">Reference proteome</keyword>
<dbReference type="RefSeq" id="XP_025422212.1">
    <property type="nucleotide sequence ID" value="XM_025566427.1"/>
</dbReference>
<feature type="compositionally biased region" description="Basic residues" evidence="1">
    <location>
        <begin position="915"/>
        <end position="941"/>
    </location>
</feature>
<dbReference type="OrthoDB" id="6626298at2759"/>
<evidence type="ECO:0000313" key="2">
    <source>
        <dbReference type="Proteomes" id="UP000694846"/>
    </source>
</evidence>
<feature type="compositionally biased region" description="Low complexity" evidence="1">
    <location>
        <begin position="157"/>
        <end position="166"/>
    </location>
</feature>
<feature type="compositionally biased region" description="Basic residues" evidence="1">
    <location>
        <begin position="975"/>
        <end position="1002"/>
    </location>
</feature>
<feature type="compositionally biased region" description="Basic residues" evidence="1">
    <location>
        <begin position="1149"/>
        <end position="1158"/>
    </location>
</feature>
<evidence type="ECO:0000313" key="4">
    <source>
        <dbReference type="RefSeq" id="XP_025422212.1"/>
    </source>
</evidence>
<dbReference type="RefSeq" id="XP_025422211.1">
    <property type="nucleotide sequence ID" value="XM_025566426.1"/>
</dbReference>
<feature type="region of interest" description="Disordered" evidence="1">
    <location>
        <begin position="2008"/>
        <end position="2036"/>
    </location>
</feature>
<feature type="compositionally biased region" description="Polar residues" evidence="1">
    <location>
        <begin position="220"/>
        <end position="237"/>
    </location>
</feature>
<feature type="compositionally biased region" description="Basic and acidic residues" evidence="1">
    <location>
        <begin position="2441"/>
        <end position="2453"/>
    </location>
</feature>
<feature type="compositionally biased region" description="Basic residues" evidence="1">
    <location>
        <begin position="1108"/>
        <end position="1120"/>
    </location>
</feature>
<sequence length="2453" mass="280579">MDIPEEKVGETANIECAISQESSLPLQNINQLEENVLSASNSNSEDPLKVVTQNSVSENQTSIETNNVNSQNENIASETNLPVSTDNSTPLLPPLPKDDKGSQPSVPYSADYNMQNYSNYNYMYNYSNYYGYPFPQYQWDYNSQQYYQPYQNYYNYNYNANQPQASSKPPPPPPDTVQLPVEEKPASKTNVPTLDDSNRYSPTAEIDDDDTMKESKSDVSIEQLNTSSANPNNLQTLPPEQIQVKQNMSESVDNVVQQHTIPLITPVQQPVVPVIAQIPPYNIPVQQPSYLINPHSQIQSTEAIELTNQQIVPALNGKDDSVEKVSKGSTVLGKTQAKKRLMAFSMMKQKLQEQNNSMNDNQNSDIGEGNDVEFMPELNVFQTVTKKKVLTNKKVAKVIKAQQTIEQIEEMKKDELLQGNNAALYQHLRNGGNEAPILQKLGIESLAEKYSAKIREQDKRLKRHHHRRRDDNRRSHKYRRRSHSKSRSRSRSRSAEKPKMRALDVKSWKDFINGGFHFDKFRRFKLDETEEIKEKERKSRMKKRHGETRSDAKIQNTDFGLSTEIEKGVGIQRFNLLDRKKKILKGPEVLTQEGDYSKYYPSSITRCTKTKPAIKFSENPASATYHLQNRQQMLATLLPEIESIVHKFLSSIKPKRLKDHSTCGNYNHLDDNLLVMMKDPNIYPFKGWWPKTYFIMCQVKEDPNIEIDKDALINEFAPSKRTKKSRFNDDTSMVDIRPTVPSKWDSDYDGSPATDKVMDVEVSQNLDIITSNDIGIVIKQENNPPDISCQDEESMDTTSDACEVDPKIKVISTSPNRSQEPQVHAILDTEYEKFLKIVSAEKLEKAVENNFPTAKITKEDENNLLVKSLTSLNGDSVEDSSVKSSDDFASLHSVEEKSINDKSFVNRLSSVDIKLKKKKKMSSKKSKKNKKKESKKKKRKYSSSESSQDSESESDSSSEESDSETTDSTSSVEKKKYKSKDKKKNKSKHNLKKKNKSLKNKIKNSDDEKDNSNILNLLEKAFNVEIKMKSLDDEELKQKKKKRKHEKKETKLNEENDDDIEKVKECLKETFTKLAKNDKVSRNQSLTCDDSTVSEVLKYLNMDEEKVKKNKKSKKSFKRKRESDISGEEITPKKSKLDGRLKIKDGEKKRKSKKKKSSEKRSFDLEEHVSKKKSKKKSKMTDSSETDDEEELEHKKMKNENVHFFGLRPNEWNIKNKSSMRGVVHHSEVKNINYTSPTNDTSGFDEEVNVNRSRSTHLSEENSCLLDLKNNQNENLGSRKVLVEKFEEREKNSCESESGEVKECNIDNDKILNKPDKYVNNELKHENDELQNTLLINDNIEEQVLNKDGYSVSKLTHNNPAVTNIIINKPIGETISYRDKVKMNLKKLSTCQHIPFVFGFSSPLGLLKPINKIEKTEQNLKEPNECIKSVIDESTLLKFDKPKVVISPEIKNKKSHEIGIQANDKVFDSRLSLEESKKLSPNSLEHLNDEEQNEQMEPNVLKNKYNDNKSRENNSVSNCRVVQKIEDHSFDTIESNSCGSDLENQNEKMYEFDNIVVKREIITSSNSTNVSKFEQHIESNMIPPQNNSFVQTTSVLKDSDSICPQISNIDLESSIIDNELIVQWTSDWSKFNSSVIQNNTNICKMNGHSELHLKKSRWDEPPKYEEINTPMSYANEHNNLKDISNSFITDNLVNKNVEFKEDFDSEEQLCEIDSVVNDTRYYSENWANEYANDCSQSYELCSSFEPHYSKMKNIKNDKIIPVDYSIYENYNPSYNYHDEHYNNWKSVDSFDQLTNVAINNDTQSSIQVGNILELLPSDNVSIDEAEILKDEVTNENVFPITSESQDSIVENEKSVIVGRDEQFFKLYQQYFQHYNQNPIKYSMSEPVLDNITEVNIKTLEKLSTQEKLNTDCKDSKTVAIPLQDRGYACLVQEDDINVYLTSDNYLAYCAIEDKCMVHIALESSSLDGVGNEVRHCFNVNQNGSTVEYWLHADLIPFHVSSDVSGVFSDGDDDVDSSKSDSGQENGFIDNNDDCEDNNKYTVEGEWEIINSVSDENVDTWLDDPCILNKYGGNNLDDVDQTVADINQEGSSSSDYDTDTSDFSDSYFETSSKEKQNITLNLYQKSSENNDKNELLNIADVEIPVDITKQPQSSIKSSDFIEIDKSAALSINLDSNIEIKNEKDMAKTTLELVTENNDNNILKLEGIKNDKMKESDVVPLKEEIVVDDLSIINKIFNQQILIKKLKVRAKEKIQEKQPDTIMVHYSDNMETVKHPFLGLFQPPTISILSKKLSNTTSTSRMPKRVTFADGIHPGDNLATSPTHDDNGRPLSPPPLKKLMREMLKFKRNMYPFKKSKVRTKFTMVNKKVATVTPSIKTTTSSVIEYYISRQRLEDLPIIDTFNNSVLRSDDSLNDTDDQNIPGKNTTPPRPARELTPVPSDSECWHDDDNIKESI</sequence>
<accession>A0A8B8GI03</accession>
<proteinExistence type="predicted"/>
<feature type="region of interest" description="Disordered" evidence="1">
    <location>
        <begin position="1099"/>
        <end position="1195"/>
    </location>
</feature>
<feature type="compositionally biased region" description="Basic residues" evidence="1">
    <location>
        <begin position="460"/>
        <end position="492"/>
    </location>
</feature>
<dbReference type="GeneID" id="112691947"/>
<reference evidence="3 4" key="1">
    <citation type="submission" date="2025-04" db="UniProtKB">
        <authorList>
            <consortium name="RefSeq"/>
        </authorList>
    </citation>
    <scope>IDENTIFICATION</scope>
    <source>
        <tissue evidence="3 4">Whole body</tissue>
    </source>
</reference>
<feature type="region of interest" description="Disordered" evidence="1">
    <location>
        <begin position="157"/>
        <end position="237"/>
    </location>
</feature>
<evidence type="ECO:0000256" key="1">
    <source>
        <dbReference type="SAM" id="MobiDB-lite"/>
    </source>
</evidence>
<evidence type="ECO:0000313" key="3">
    <source>
        <dbReference type="RefSeq" id="XP_025422211.1"/>
    </source>
</evidence>
<feature type="region of interest" description="Disordered" evidence="1">
    <location>
        <begin position="79"/>
        <end position="110"/>
    </location>
</feature>
<protein>
    <submittedName>
        <fullName evidence="3 4">MATH and LRR domain-containing protein PFE0570w-like</fullName>
    </submittedName>
</protein>
<feature type="compositionally biased region" description="Acidic residues" evidence="1">
    <location>
        <begin position="948"/>
        <end position="965"/>
    </location>
</feature>
<dbReference type="Proteomes" id="UP000694846">
    <property type="component" value="Unplaced"/>
</dbReference>
<feature type="region of interest" description="Disordered" evidence="1">
    <location>
        <begin position="1477"/>
        <end position="1498"/>
    </location>
</feature>
<feature type="region of interest" description="Disordered" evidence="1">
    <location>
        <begin position="915"/>
        <end position="1014"/>
    </location>
</feature>
<feature type="compositionally biased region" description="Basic and acidic residues" evidence="1">
    <location>
        <begin position="1159"/>
        <end position="1169"/>
    </location>
</feature>